<keyword evidence="5 6" id="KW-0472">Membrane</keyword>
<feature type="domain" description="EamA" evidence="7">
    <location>
        <begin position="15"/>
        <end position="149"/>
    </location>
</feature>
<feature type="transmembrane region" description="Helical" evidence="6">
    <location>
        <begin position="12"/>
        <end position="34"/>
    </location>
</feature>
<proteinExistence type="inferred from homology"/>
<keyword evidence="9" id="KW-1185">Reference proteome</keyword>
<dbReference type="PANTHER" id="PTHR32322:SF2">
    <property type="entry name" value="EAMA DOMAIN-CONTAINING PROTEIN"/>
    <property type="match status" value="1"/>
</dbReference>
<sequence length="301" mass="31253">MNGARDSKAGSDWLVLAALVVAWGSAFAALKIAVHDFPPAWNTVARLWVATATMLIVALARGERPPRFSLAKDSPWRAYAWVGSVGLAIPFVMFAFAATRLPSAVNAICNGASPLFTAALAQLLLADERLGWRKFAGVGLGFVGLVVLVAPRLASGGSLEALALASAIFGAFLYAVSNIITRKAPPVSALSGALMMCSVGAVLATIWAVATTPLPPMPSAEAWAAVTALGVFSSALGSVGYVYLVQRRGPVFMSMSIYLAPLWATALGVAVLGERPGWPAYLALALILAGVGLTTTPAFRR</sequence>
<dbReference type="PANTHER" id="PTHR32322">
    <property type="entry name" value="INNER MEMBRANE TRANSPORTER"/>
    <property type="match status" value="1"/>
</dbReference>
<dbReference type="Pfam" id="PF00892">
    <property type="entry name" value="EamA"/>
    <property type="match status" value="2"/>
</dbReference>
<accession>A0ABU0IVD5</accession>
<organism evidence="8 9">
    <name type="scientific">Caulobacter ginsengisoli</name>
    <dbReference type="NCBI Taxonomy" id="400775"/>
    <lineage>
        <taxon>Bacteria</taxon>
        <taxon>Pseudomonadati</taxon>
        <taxon>Pseudomonadota</taxon>
        <taxon>Alphaproteobacteria</taxon>
        <taxon>Caulobacterales</taxon>
        <taxon>Caulobacteraceae</taxon>
        <taxon>Caulobacter</taxon>
    </lineage>
</organism>
<reference evidence="8 9" key="1">
    <citation type="submission" date="2023-07" db="EMBL/GenBank/DDBJ databases">
        <title>Genomic Encyclopedia of Type Strains, Phase IV (KMG-IV): sequencing the most valuable type-strain genomes for metagenomic binning, comparative biology and taxonomic classification.</title>
        <authorList>
            <person name="Goeker M."/>
        </authorList>
    </citation>
    <scope>NUCLEOTIDE SEQUENCE [LARGE SCALE GENOMIC DNA]</scope>
    <source>
        <strain evidence="8 9">DSM 18695</strain>
    </source>
</reference>
<feature type="transmembrane region" description="Helical" evidence="6">
    <location>
        <begin position="278"/>
        <end position="299"/>
    </location>
</feature>
<feature type="transmembrane region" description="Helical" evidence="6">
    <location>
        <begin position="187"/>
        <end position="210"/>
    </location>
</feature>
<protein>
    <submittedName>
        <fullName evidence="8">Drug/metabolite transporter (DMT)-like permease</fullName>
    </submittedName>
</protein>
<feature type="transmembrane region" description="Helical" evidence="6">
    <location>
        <begin position="137"/>
        <end position="155"/>
    </location>
</feature>
<feature type="transmembrane region" description="Helical" evidence="6">
    <location>
        <begin position="104"/>
        <end position="125"/>
    </location>
</feature>
<evidence type="ECO:0000259" key="7">
    <source>
        <dbReference type="Pfam" id="PF00892"/>
    </source>
</evidence>
<gene>
    <name evidence="8" type="ORF">QO010_002872</name>
</gene>
<dbReference type="EMBL" id="JAUSVS010000005">
    <property type="protein sequence ID" value="MDQ0465088.1"/>
    <property type="molecule type" value="Genomic_DNA"/>
</dbReference>
<evidence type="ECO:0000256" key="3">
    <source>
        <dbReference type="ARBA" id="ARBA00022692"/>
    </source>
</evidence>
<dbReference type="RefSeq" id="WP_307350202.1">
    <property type="nucleotide sequence ID" value="NZ_JAUSVS010000005.1"/>
</dbReference>
<feature type="transmembrane region" description="Helical" evidence="6">
    <location>
        <begin position="222"/>
        <end position="244"/>
    </location>
</feature>
<keyword evidence="3 6" id="KW-0812">Transmembrane</keyword>
<evidence type="ECO:0000256" key="6">
    <source>
        <dbReference type="SAM" id="Phobius"/>
    </source>
</evidence>
<feature type="transmembrane region" description="Helical" evidence="6">
    <location>
        <begin position="161"/>
        <end position="180"/>
    </location>
</feature>
<dbReference type="Proteomes" id="UP001228905">
    <property type="component" value="Unassembled WGS sequence"/>
</dbReference>
<evidence type="ECO:0000313" key="9">
    <source>
        <dbReference type="Proteomes" id="UP001228905"/>
    </source>
</evidence>
<comment type="similarity">
    <text evidence="2">Belongs to the EamA transporter family.</text>
</comment>
<evidence type="ECO:0000313" key="8">
    <source>
        <dbReference type="EMBL" id="MDQ0465088.1"/>
    </source>
</evidence>
<comment type="caution">
    <text evidence="8">The sequence shown here is derived from an EMBL/GenBank/DDBJ whole genome shotgun (WGS) entry which is preliminary data.</text>
</comment>
<dbReference type="InterPro" id="IPR000620">
    <property type="entry name" value="EamA_dom"/>
</dbReference>
<name>A0ABU0IVD5_9CAUL</name>
<dbReference type="Gene3D" id="1.10.3730.20">
    <property type="match status" value="1"/>
</dbReference>
<feature type="transmembrane region" description="Helical" evidence="6">
    <location>
        <begin position="40"/>
        <end position="59"/>
    </location>
</feature>
<comment type="subcellular location">
    <subcellularLocation>
        <location evidence="1">Membrane</location>
        <topology evidence="1">Multi-pass membrane protein</topology>
    </subcellularLocation>
</comment>
<dbReference type="InterPro" id="IPR037185">
    <property type="entry name" value="EmrE-like"/>
</dbReference>
<dbReference type="InterPro" id="IPR050638">
    <property type="entry name" value="AA-Vitamin_Transporters"/>
</dbReference>
<feature type="transmembrane region" description="Helical" evidence="6">
    <location>
        <begin position="79"/>
        <end position="98"/>
    </location>
</feature>
<dbReference type="SUPFAM" id="SSF103481">
    <property type="entry name" value="Multidrug resistance efflux transporter EmrE"/>
    <property type="match status" value="2"/>
</dbReference>
<evidence type="ECO:0000256" key="5">
    <source>
        <dbReference type="ARBA" id="ARBA00023136"/>
    </source>
</evidence>
<evidence type="ECO:0000256" key="2">
    <source>
        <dbReference type="ARBA" id="ARBA00007362"/>
    </source>
</evidence>
<evidence type="ECO:0000256" key="4">
    <source>
        <dbReference type="ARBA" id="ARBA00022989"/>
    </source>
</evidence>
<feature type="domain" description="EamA" evidence="7">
    <location>
        <begin position="162"/>
        <end position="295"/>
    </location>
</feature>
<feature type="transmembrane region" description="Helical" evidence="6">
    <location>
        <begin position="251"/>
        <end position="272"/>
    </location>
</feature>
<evidence type="ECO:0000256" key="1">
    <source>
        <dbReference type="ARBA" id="ARBA00004141"/>
    </source>
</evidence>
<keyword evidence="4 6" id="KW-1133">Transmembrane helix</keyword>